<dbReference type="InterPro" id="IPR041457">
    <property type="entry name" value="CxC2_KDZ-assoc"/>
</dbReference>
<feature type="compositionally biased region" description="Acidic residues" evidence="1">
    <location>
        <begin position="1090"/>
        <end position="1127"/>
    </location>
</feature>
<feature type="compositionally biased region" description="Basic and acidic residues" evidence="1">
    <location>
        <begin position="11"/>
        <end position="26"/>
    </location>
</feature>
<accession>A0A409YWE9</accession>
<dbReference type="Pfam" id="PF18758">
    <property type="entry name" value="KDZ"/>
    <property type="match status" value="1"/>
</dbReference>
<dbReference type="OrthoDB" id="2682806at2759"/>
<dbReference type="InParanoid" id="A0A409YWE9"/>
<dbReference type="AlphaFoldDB" id="A0A409YWE9"/>
<dbReference type="PANTHER" id="PTHR33104">
    <property type="entry name" value="SI:DKEY-29D5.2"/>
    <property type="match status" value="1"/>
</dbReference>
<reference evidence="3 4" key="1">
    <citation type="journal article" date="2018" name="Evol. Lett.">
        <title>Horizontal gene cluster transfer increased hallucinogenic mushroom diversity.</title>
        <authorList>
            <person name="Reynolds H.T."/>
            <person name="Vijayakumar V."/>
            <person name="Gluck-Thaler E."/>
            <person name="Korotkin H.B."/>
            <person name="Matheny P.B."/>
            <person name="Slot J.C."/>
        </authorList>
    </citation>
    <scope>NUCLEOTIDE SEQUENCE [LARGE SCALE GENOMIC DNA]</scope>
    <source>
        <strain evidence="3 4">SRW20</strain>
    </source>
</reference>
<sequence length="1127" mass="128696">MPSAPSKKRKGVENPHYHDAVPMDESYDHIHSREGRLRKVARGHFTAPLQREAHVAPSSWKNLSAWDPPDDPEYALDSNGDLYDEVLEADVMETQAEAPVVATKKNKKPRTMVSKRPHVVWAELHRQTYLDELLRWEGRGDAFYSNQCPDCVSRSHNPPGPAEYRCEECFLPDLTCAPCCVKRHRTNPFHRIEKWTESHFVRVSLKSLGLKVQLNHMGMVCENPIPCHNAMLVLHTNGIHEVALQFCGCSRAEPQHVQLLRRRLYPSSQINIKNCTTFELLRHLHHMSLATKASTYDFYRAIETSTHNTGVDVPKSRYRPLLRSVLQWRHLKLLKRGGRGNDPTGVVGTQNGELAIRCPSCPWPDINLAQDWQSAPESMRFLYMMFLCMDANFRLKNQLVSNYSQDPGLGIGWAYMVPRKPYEKYVLSHANDDDISTCVGFQALAKANSKFSVGLRYTGVNAVVCGRSEMIFPLGVGNLHKGERYSNMDYVFGSVLRLVLVFLVLISYDIACQWFVHLFTRMNRDWPDEIKQIRPMRIVPAIPKLHYSMHETAGHEPFSLNLMPGAGLSDCECPERVWSPHNALGNSTKTQGPGSRHDVLDDHFGFWNWLKYKNIGTTLVRKYKAAVAERNVQVEGHRGLSASLNQSVIQKWERMCLEWEQDLGFPKKKKNPYHVEDSHISEARVKKQLSNEEEARLKSGGIALNRTSAASFIALGLEIEEYQRRLKRLSKGVAAHATLTQEGNLTEQRNVLRARMRAWDLLVPIYMPGLLQYQEDRSASPRQPSTTPVPDSSSENSHHPEDIELWLPSRISSVDRMRVCREGLPEIEERLRTGQCSDALEGLRQILRLKTRMIQFKNKNVRGQREGTRSRAVIDRVHERARAAAAKYRDARRALYDLRGPGNWEKIYRPLEDKDIRGYQDPDRLPKKPRQGIWEDGEVPVTTVTPAEEEFTLFNEVRTRRDGTGETRRTLSWIWINSHKSQVDDEQDELLRAEWAKSRARANRAKEEVMLLKEEMSRVLKFLEWKSDWWKGRATLRSGLTNELAEGVAAFSLSQAGVQNSLARCFKKNWEAPLAPKKKDKGTKGVGEQEGNDDDADDDDSDSDSDDDDSQEGDKGDGDEDGPFGMD</sequence>
<proteinExistence type="predicted"/>
<dbReference type="EMBL" id="NHYE01000135">
    <property type="protein sequence ID" value="PPR07321.1"/>
    <property type="molecule type" value="Genomic_DNA"/>
</dbReference>
<evidence type="ECO:0000313" key="4">
    <source>
        <dbReference type="Proteomes" id="UP000284706"/>
    </source>
</evidence>
<feature type="domain" description="CxC2-like cysteine cluster KDZ transposase-associated" evidence="2">
    <location>
        <begin position="205"/>
        <end position="310"/>
    </location>
</feature>
<feature type="compositionally biased region" description="Polar residues" evidence="1">
    <location>
        <begin position="780"/>
        <end position="795"/>
    </location>
</feature>
<dbReference type="STRING" id="231916.A0A409YWE9"/>
<feature type="compositionally biased region" description="Basic residues" evidence="1">
    <location>
        <begin position="1"/>
        <end position="10"/>
    </location>
</feature>
<evidence type="ECO:0000313" key="3">
    <source>
        <dbReference type="EMBL" id="PPR07321.1"/>
    </source>
</evidence>
<feature type="region of interest" description="Disordered" evidence="1">
    <location>
        <begin position="1"/>
        <end position="26"/>
    </location>
</feature>
<keyword evidence="4" id="KW-1185">Reference proteome</keyword>
<dbReference type="Pfam" id="PF18803">
    <property type="entry name" value="CxC2"/>
    <property type="match status" value="1"/>
</dbReference>
<comment type="caution">
    <text evidence="3">The sequence shown here is derived from an EMBL/GenBank/DDBJ whole genome shotgun (WGS) entry which is preliminary data.</text>
</comment>
<name>A0A409YWE9_9AGAR</name>
<feature type="region of interest" description="Disordered" evidence="1">
    <location>
        <begin position="775"/>
        <end position="802"/>
    </location>
</feature>
<evidence type="ECO:0000259" key="2">
    <source>
        <dbReference type="Pfam" id="PF18803"/>
    </source>
</evidence>
<dbReference type="Proteomes" id="UP000284706">
    <property type="component" value="Unassembled WGS sequence"/>
</dbReference>
<protein>
    <recommendedName>
        <fullName evidence="2">CxC2-like cysteine cluster KDZ transposase-associated domain-containing protein</fullName>
    </recommendedName>
</protein>
<evidence type="ECO:0000256" key="1">
    <source>
        <dbReference type="SAM" id="MobiDB-lite"/>
    </source>
</evidence>
<dbReference type="PANTHER" id="PTHR33104:SF2">
    <property type="entry name" value="CXC3 LIKE CYSTEINE CLUSTER DOMAIN-CONTAINING PROTEIN"/>
    <property type="match status" value="1"/>
</dbReference>
<organism evidence="3 4">
    <name type="scientific">Gymnopilus dilepis</name>
    <dbReference type="NCBI Taxonomy" id="231916"/>
    <lineage>
        <taxon>Eukaryota</taxon>
        <taxon>Fungi</taxon>
        <taxon>Dikarya</taxon>
        <taxon>Basidiomycota</taxon>
        <taxon>Agaricomycotina</taxon>
        <taxon>Agaricomycetes</taxon>
        <taxon>Agaricomycetidae</taxon>
        <taxon>Agaricales</taxon>
        <taxon>Agaricineae</taxon>
        <taxon>Hymenogastraceae</taxon>
        <taxon>Gymnopilus</taxon>
    </lineage>
</organism>
<feature type="region of interest" description="Disordered" evidence="1">
    <location>
        <begin position="1073"/>
        <end position="1127"/>
    </location>
</feature>
<gene>
    <name evidence="3" type="ORF">CVT26_013681</name>
</gene>
<dbReference type="InterPro" id="IPR040521">
    <property type="entry name" value="KDZ"/>
</dbReference>